<protein>
    <recommendedName>
        <fullName evidence="3">TonB C-terminal domain-containing protein</fullName>
    </recommendedName>
</protein>
<name>A0ABU9BSV4_9BURK</name>
<evidence type="ECO:0000313" key="2">
    <source>
        <dbReference type="Proteomes" id="UP001371218"/>
    </source>
</evidence>
<keyword evidence="2" id="KW-1185">Reference proteome</keyword>
<proteinExistence type="predicted"/>
<dbReference type="RefSeq" id="WP_341426937.1">
    <property type="nucleotide sequence ID" value="NZ_JBBUTG010000010.1"/>
</dbReference>
<reference evidence="1 2" key="1">
    <citation type="submission" date="2024-04" db="EMBL/GenBank/DDBJ databases">
        <title>Novel species of the genus Ideonella isolated from streams.</title>
        <authorList>
            <person name="Lu H."/>
        </authorList>
    </citation>
    <scope>NUCLEOTIDE SEQUENCE [LARGE SCALE GENOMIC DNA]</scope>
    <source>
        <strain evidence="1 2">DXS29W</strain>
    </source>
</reference>
<dbReference type="EMBL" id="JBBUTG010000010">
    <property type="protein sequence ID" value="MEK8032523.1"/>
    <property type="molecule type" value="Genomic_DNA"/>
</dbReference>
<organism evidence="1 2">
    <name type="scientific">Ideonella lacteola</name>
    <dbReference type="NCBI Taxonomy" id="2984193"/>
    <lineage>
        <taxon>Bacteria</taxon>
        <taxon>Pseudomonadati</taxon>
        <taxon>Pseudomonadota</taxon>
        <taxon>Betaproteobacteria</taxon>
        <taxon>Burkholderiales</taxon>
        <taxon>Sphaerotilaceae</taxon>
        <taxon>Ideonella</taxon>
    </lineage>
</organism>
<gene>
    <name evidence="1" type="ORF">AACH06_16990</name>
</gene>
<accession>A0ABU9BSV4</accession>
<evidence type="ECO:0000313" key="1">
    <source>
        <dbReference type="EMBL" id="MEK8032523.1"/>
    </source>
</evidence>
<dbReference type="Proteomes" id="UP001371218">
    <property type="component" value="Unassembled WGS sequence"/>
</dbReference>
<evidence type="ECO:0008006" key="3">
    <source>
        <dbReference type="Google" id="ProtNLM"/>
    </source>
</evidence>
<comment type="caution">
    <text evidence="1">The sequence shown here is derived from an EMBL/GenBank/DDBJ whole genome shotgun (WGS) entry which is preliminary data.</text>
</comment>
<sequence length="226" mass="24666">MTFVSEARVVGLRTGLAAYVPGTVIHHESSVADMKLVPILVLVVLQPFIGTAARAADDTLQTRRFDYPGFVVDEDYRWMGECNVQWPKLPFRGSYRWLSKAEKAWLLQWYESVPEGDAPPYPKDGFGEIVNHVGRAAAFRGDTFTGSATVFVEVNSSGNAVGAEAKQGSDPNVAKMIGDAVSFLEFDAALCGGKPCKMTLPVELSVSCKGQREKRLRGTTYITVTP</sequence>